<dbReference type="EMBL" id="LXQC01000136">
    <property type="protein sequence ID" value="TFE68944.1"/>
    <property type="molecule type" value="Genomic_DNA"/>
</dbReference>
<evidence type="ECO:0000256" key="1">
    <source>
        <dbReference type="SAM" id="MobiDB-lite"/>
    </source>
</evidence>
<comment type="caution">
    <text evidence="2">The sequence shown here is derived from an EMBL/GenBank/DDBJ whole genome shotgun (WGS) entry which is preliminary data.</text>
</comment>
<evidence type="ECO:0000313" key="3">
    <source>
        <dbReference type="Proteomes" id="UP000297713"/>
    </source>
</evidence>
<keyword evidence="3" id="KW-1185">Reference proteome</keyword>
<gene>
    <name evidence="2" type="ORF">A7Q10_07595</name>
</gene>
<dbReference type="AlphaFoldDB" id="A0A4Y8PD44"/>
<name>A0A4Y8PD44_9BACT</name>
<evidence type="ECO:0000313" key="2">
    <source>
        <dbReference type="EMBL" id="TFE68944.1"/>
    </source>
</evidence>
<organism evidence="2 3">
    <name type="scientific">Methylacidiphilum caldifontis</name>
    <dbReference type="NCBI Taxonomy" id="2795386"/>
    <lineage>
        <taxon>Bacteria</taxon>
        <taxon>Pseudomonadati</taxon>
        <taxon>Verrucomicrobiota</taxon>
        <taxon>Methylacidiphilae</taxon>
        <taxon>Methylacidiphilales</taxon>
        <taxon>Methylacidiphilaceae</taxon>
        <taxon>Methylacidiphilum (ex Ratnadevi et al. 2023)</taxon>
    </lineage>
</organism>
<reference evidence="2 3" key="1">
    <citation type="submission" date="2016-05" db="EMBL/GenBank/DDBJ databases">
        <title>Diversity and Homogeneity among Thermoacidophilic Verrucomicrobia Methanotrophs Linked with Geographical Origin.</title>
        <authorList>
            <person name="Erikstad H.-A."/>
            <person name="Smestad N.B."/>
            <person name="Ceballos R.M."/>
            <person name="Birkeland N.-K."/>
        </authorList>
    </citation>
    <scope>NUCLEOTIDE SEQUENCE [LARGE SCALE GENOMIC DNA]</scope>
    <source>
        <strain evidence="2 3">Phi</strain>
    </source>
</reference>
<feature type="compositionally biased region" description="Basic and acidic residues" evidence="1">
    <location>
        <begin position="85"/>
        <end position="95"/>
    </location>
</feature>
<dbReference type="Proteomes" id="UP000297713">
    <property type="component" value="Unassembled WGS sequence"/>
</dbReference>
<protein>
    <submittedName>
        <fullName evidence="2">Uncharacterized protein</fullName>
    </submittedName>
</protein>
<sequence>MFQTLIPFGSCQQPQDRHFQADPQGVLRAPAEVLLAKVSLLEPQLLHHHRGWRPACSPKTIHRGTKYAGLIALTDDSTASPPPKSPRDYRWSTAA</sequence>
<accession>A0A4Y8PD44</accession>
<feature type="region of interest" description="Disordered" evidence="1">
    <location>
        <begin position="73"/>
        <end position="95"/>
    </location>
</feature>
<proteinExistence type="predicted"/>